<dbReference type="AlphaFoldDB" id="A0A7W6GPS0"/>
<comment type="caution">
    <text evidence="1">The sequence shown here is derived from an EMBL/GenBank/DDBJ whole genome shotgun (WGS) entry which is preliminary data.</text>
</comment>
<organism evidence="1 2">
    <name type="scientific">Sphingobium fontiphilum</name>
    <dbReference type="NCBI Taxonomy" id="944425"/>
    <lineage>
        <taxon>Bacteria</taxon>
        <taxon>Pseudomonadati</taxon>
        <taxon>Pseudomonadota</taxon>
        <taxon>Alphaproteobacteria</taxon>
        <taxon>Sphingomonadales</taxon>
        <taxon>Sphingomonadaceae</taxon>
        <taxon>Sphingobium</taxon>
    </lineage>
</organism>
<sequence length="29" mass="3260">MNTAFAAKTQECHLYLAEGCHFYLALLSI</sequence>
<dbReference type="EMBL" id="JACIEB010000011">
    <property type="protein sequence ID" value="MBB3983656.1"/>
    <property type="molecule type" value="Genomic_DNA"/>
</dbReference>
<name>A0A7W6GPS0_9SPHN</name>
<keyword evidence="2" id="KW-1185">Reference proteome</keyword>
<evidence type="ECO:0000313" key="1">
    <source>
        <dbReference type="EMBL" id="MBB3983656.1"/>
    </source>
</evidence>
<gene>
    <name evidence="1" type="ORF">GGR44_003353</name>
</gene>
<dbReference type="Proteomes" id="UP000552757">
    <property type="component" value="Unassembled WGS sequence"/>
</dbReference>
<protein>
    <submittedName>
        <fullName evidence="1">Uncharacterized protein</fullName>
    </submittedName>
</protein>
<proteinExistence type="predicted"/>
<evidence type="ECO:0000313" key="2">
    <source>
        <dbReference type="Proteomes" id="UP000552757"/>
    </source>
</evidence>
<accession>A0A7W6GPS0</accession>
<reference evidence="1 2" key="1">
    <citation type="submission" date="2020-08" db="EMBL/GenBank/DDBJ databases">
        <title>Genomic Encyclopedia of Type Strains, Phase IV (KMG-IV): sequencing the most valuable type-strain genomes for metagenomic binning, comparative biology and taxonomic classification.</title>
        <authorList>
            <person name="Goeker M."/>
        </authorList>
    </citation>
    <scope>NUCLEOTIDE SEQUENCE [LARGE SCALE GENOMIC DNA]</scope>
    <source>
        <strain evidence="1 2">DSM 29348</strain>
    </source>
</reference>